<dbReference type="SUPFAM" id="SSF48613">
    <property type="entry name" value="Heme oxygenase-like"/>
    <property type="match status" value="1"/>
</dbReference>
<keyword evidence="4" id="KW-1133">Transmembrane helix</keyword>
<dbReference type="AlphaFoldDB" id="A0AAE8STK4"/>
<keyword evidence="2" id="KW-0479">Metal-binding</keyword>
<dbReference type="GO" id="GO:0006788">
    <property type="term" value="P:heme oxidation"/>
    <property type="evidence" value="ECO:0007669"/>
    <property type="project" value="InterPro"/>
</dbReference>
<keyword evidence="4" id="KW-0472">Membrane</keyword>
<evidence type="ECO:0000256" key="2">
    <source>
        <dbReference type="ARBA" id="ARBA00022723"/>
    </source>
</evidence>
<keyword evidence="4" id="KW-0812">Transmembrane</keyword>
<accession>A0AAE8STK4</accession>
<dbReference type="PANTHER" id="PTHR10720">
    <property type="entry name" value="HEME OXYGENASE"/>
    <property type="match status" value="1"/>
</dbReference>
<dbReference type="InterPro" id="IPR002051">
    <property type="entry name" value="Haem_Oase"/>
</dbReference>
<proteinExistence type="predicted"/>
<dbReference type="EMBL" id="ONZQ02000004">
    <property type="protein sequence ID" value="SPO00671.1"/>
    <property type="molecule type" value="Genomic_DNA"/>
</dbReference>
<organism evidence="5 6">
    <name type="scientific">Cephalotrichum gorgonifer</name>
    <dbReference type="NCBI Taxonomy" id="2041049"/>
    <lineage>
        <taxon>Eukaryota</taxon>
        <taxon>Fungi</taxon>
        <taxon>Dikarya</taxon>
        <taxon>Ascomycota</taxon>
        <taxon>Pezizomycotina</taxon>
        <taxon>Sordariomycetes</taxon>
        <taxon>Hypocreomycetidae</taxon>
        <taxon>Microascales</taxon>
        <taxon>Microascaceae</taxon>
        <taxon>Cephalotrichum</taxon>
    </lineage>
</organism>
<keyword evidence="3" id="KW-0408">Iron</keyword>
<dbReference type="GO" id="GO:0004392">
    <property type="term" value="F:heme oxygenase (decyclizing) activity"/>
    <property type="evidence" value="ECO:0007669"/>
    <property type="project" value="InterPro"/>
</dbReference>
<evidence type="ECO:0008006" key="7">
    <source>
        <dbReference type="Google" id="ProtNLM"/>
    </source>
</evidence>
<protein>
    <recommendedName>
        <fullName evidence="7">Heme oxygenase</fullName>
    </recommendedName>
</protein>
<evidence type="ECO:0000313" key="5">
    <source>
        <dbReference type="EMBL" id="SPO00671.1"/>
    </source>
</evidence>
<dbReference type="CDD" id="cd19165">
    <property type="entry name" value="HemeO"/>
    <property type="match status" value="1"/>
</dbReference>
<evidence type="ECO:0000256" key="3">
    <source>
        <dbReference type="ARBA" id="ARBA00023004"/>
    </source>
</evidence>
<gene>
    <name evidence="5" type="ORF">DNG_03419</name>
</gene>
<dbReference type="GO" id="GO:0046872">
    <property type="term" value="F:metal ion binding"/>
    <property type="evidence" value="ECO:0007669"/>
    <property type="project" value="UniProtKB-KW"/>
</dbReference>
<sequence length="461" mass="51366">MSPSTRNIPDGGRGRHPLADALRSATGTIQTQLDSLIMCRLPLALPPQATDPSTYASGLLHIAPIYMTFEALWEDVLTLPSEGLPSSSHVTSPQTTSSEPNSGVIHLGKFKRPHLPLHTRIVLSKLSIPGLQRTQALRSDLERLIGWSLVELDAELRRIVTSGGAVSQFTSHIRETVEQCPHILIAYGYVFYMVLFATAGEVTLGSTSKKESRKTMYSSGYGTDFGSMSSSPVNFLQFDAIYNGEDFKVAFEERLLESEFLLSEDEKKDIVDETTIIFGEILSIMEHLESLLSPVKPSETKAVARSSSPIARRPDWLSGPRDSVVVMKERMGRKAPRSYDDELQDLLHASDEDNMRSDDKGYSSRPIRFSDEIKRIPTPMIRPPEKIDSVPTALSFDGADEEEEYEVDDQCKAVRDVVLLFFARLVILVTFTWLVMCTTAVFLGRAEPFRRGCPNNNPYNS</sequence>
<feature type="transmembrane region" description="Helical" evidence="4">
    <location>
        <begin position="417"/>
        <end position="443"/>
    </location>
</feature>
<evidence type="ECO:0000256" key="1">
    <source>
        <dbReference type="ARBA" id="ARBA00022617"/>
    </source>
</evidence>
<evidence type="ECO:0000313" key="6">
    <source>
        <dbReference type="Proteomes" id="UP001187682"/>
    </source>
</evidence>
<keyword evidence="6" id="KW-1185">Reference proteome</keyword>
<dbReference type="Proteomes" id="UP001187682">
    <property type="component" value="Unassembled WGS sequence"/>
</dbReference>
<comment type="caution">
    <text evidence="5">The sequence shown here is derived from an EMBL/GenBank/DDBJ whole genome shotgun (WGS) entry which is preliminary data.</text>
</comment>
<name>A0AAE8STK4_9PEZI</name>
<reference evidence="5" key="1">
    <citation type="submission" date="2018-03" db="EMBL/GenBank/DDBJ databases">
        <authorList>
            <person name="Guldener U."/>
        </authorList>
    </citation>
    <scope>NUCLEOTIDE SEQUENCE</scope>
</reference>
<keyword evidence="1" id="KW-0349">Heme</keyword>
<dbReference type="Gene3D" id="1.20.910.10">
    <property type="entry name" value="Heme oxygenase-like"/>
    <property type="match status" value="1"/>
</dbReference>
<evidence type="ECO:0000256" key="4">
    <source>
        <dbReference type="SAM" id="Phobius"/>
    </source>
</evidence>
<dbReference type="InterPro" id="IPR016084">
    <property type="entry name" value="Haem_Oase-like_multi-hlx"/>
</dbReference>
<dbReference type="PANTHER" id="PTHR10720:SF0">
    <property type="entry name" value="HEME OXYGENASE"/>
    <property type="match status" value="1"/>
</dbReference>